<feature type="compositionally biased region" description="Basic and acidic residues" evidence="1">
    <location>
        <begin position="109"/>
        <end position="122"/>
    </location>
</feature>
<feature type="compositionally biased region" description="Low complexity" evidence="1">
    <location>
        <begin position="163"/>
        <end position="174"/>
    </location>
</feature>
<dbReference type="Gene3D" id="1.20.5.340">
    <property type="match status" value="1"/>
</dbReference>
<organism evidence="2 3">
    <name type="scientific">Magnusiomyces paraingens</name>
    <dbReference type="NCBI Taxonomy" id="2606893"/>
    <lineage>
        <taxon>Eukaryota</taxon>
        <taxon>Fungi</taxon>
        <taxon>Dikarya</taxon>
        <taxon>Ascomycota</taxon>
        <taxon>Saccharomycotina</taxon>
        <taxon>Dipodascomycetes</taxon>
        <taxon>Dipodascales</taxon>
        <taxon>Dipodascaceae</taxon>
        <taxon>Magnusiomyces</taxon>
    </lineage>
</organism>
<dbReference type="OrthoDB" id="4036611at2759"/>
<evidence type="ECO:0000313" key="3">
    <source>
        <dbReference type="Proteomes" id="UP000398389"/>
    </source>
</evidence>
<accession>A0A5E8BP55</accession>
<gene>
    <name evidence="2" type="ORF">SAPINGB_P003395</name>
</gene>
<protein>
    <submittedName>
        <fullName evidence="2">Uncharacterized protein</fullName>
    </submittedName>
</protein>
<dbReference type="AlphaFoldDB" id="A0A5E8BP55"/>
<feature type="compositionally biased region" description="Polar residues" evidence="1">
    <location>
        <begin position="68"/>
        <end position="77"/>
    </location>
</feature>
<keyword evidence="3" id="KW-1185">Reference proteome</keyword>
<feature type="region of interest" description="Disordered" evidence="1">
    <location>
        <begin position="1"/>
        <end position="122"/>
    </location>
</feature>
<dbReference type="GeneID" id="43582213"/>
<dbReference type="Proteomes" id="UP000398389">
    <property type="component" value="Unassembled WGS sequence"/>
</dbReference>
<feature type="compositionally biased region" description="Polar residues" evidence="1">
    <location>
        <begin position="88"/>
        <end position="97"/>
    </location>
</feature>
<sequence length="303" mass="33825">MSDTEKDPETVESPKPEIDEEAEKAARLASAKKRLQELKKQQKKKNKKKTETSQPTTDSESVTEDVTKSPNPDQTVTDVGKDSEEDTTNSTNISPVTTEPAETASNTDTIKEQQEESEKRIKELEEKLEQATTTIEQLQKEVSTYKSQLEQFSEEGPGPQVKSIPSEVTSPVSESPEEVSKLTLQIESLKVENNFLSDKVYTLEARVANLLSTNKKNAIDFARDTSDFDSDIASLSSPVLETRGDAARYNAGQQPRVASFAEMDLYGDVSKIRNINQEMDRWKGWQVDMRGWRTLGVGPVFAI</sequence>
<dbReference type="RefSeq" id="XP_031854004.1">
    <property type="nucleotide sequence ID" value="XM_031998113.1"/>
</dbReference>
<evidence type="ECO:0000313" key="2">
    <source>
        <dbReference type="EMBL" id="VVT53083.1"/>
    </source>
</evidence>
<evidence type="ECO:0000256" key="1">
    <source>
        <dbReference type="SAM" id="MobiDB-lite"/>
    </source>
</evidence>
<proteinExistence type="predicted"/>
<feature type="region of interest" description="Disordered" evidence="1">
    <location>
        <begin position="151"/>
        <end position="176"/>
    </location>
</feature>
<name>A0A5E8BP55_9ASCO</name>
<feature type="compositionally biased region" description="Basic and acidic residues" evidence="1">
    <location>
        <begin position="1"/>
        <end position="17"/>
    </location>
</feature>
<reference evidence="2 3" key="1">
    <citation type="submission" date="2019-09" db="EMBL/GenBank/DDBJ databases">
        <authorList>
            <person name="Brejova B."/>
        </authorList>
    </citation>
    <scope>NUCLEOTIDE SEQUENCE [LARGE SCALE GENOMIC DNA]</scope>
</reference>
<dbReference type="EMBL" id="CABVLU010000003">
    <property type="protein sequence ID" value="VVT53083.1"/>
    <property type="molecule type" value="Genomic_DNA"/>
</dbReference>